<evidence type="ECO:0000313" key="2">
    <source>
        <dbReference type="EMBL" id="MBB3893111.1"/>
    </source>
</evidence>
<dbReference type="PANTHER" id="PTHR36302">
    <property type="entry name" value="BLR7088 PROTEIN"/>
    <property type="match status" value="1"/>
</dbReference>
<dbReference type="InterPro" id="IPR036182">
    <property type="entry name" value="PCuAC_sf"/>
</dbReference>
<reference evidence="2 3" key="1">
    <citation type="submission" date="2020-08" db="EMBL/GenBank/DDBJ databases">
        <title>Genomic Encyclopedia of Type Strains, Phase IV (KMG-IV): sequencing the most valuable type-strain genomes for metagenomic binning, comparative biology and taxonomic classification.</title>
        <authorList>
            <person name="Goeker M."/>
        </authorList>
    </citation>
    <scope>NUCLEOTIDE SEQUENCE [LARGE SCALE GENOMIC DNA]</scope>
    <source>
        <strain evidence="2 3">DSM 21793</strain>
    </source>
</reference>
<dbReference type="PANTHER" id="PTHR36302:SF1">
    <property type="entry name" value="COPPER CHAPERONE PCU(A)C"/>
    <property type="match status" value="1"/>
</dbReference>
<gene>
    <name evidence="2" type="ORF">GGQ61_003849</name>
</gene>
<comment type="caution">
    <text evidence="2">The sequence shown here is derived from an EMBL/GenBank/DDBJ whole genome shotgun (WGS) entry which is preliminary data.</text>
</comment>
<dbReference type="Pfam" id="PF04314">
    <property type="entry name" value="PCuAC"/>
    <property type="match status" value="1"/>
</dbReference>
<feature type="signal peptide" evidence="1">
    <location>
        <begin position="1"/>
        <end position="22"/>
    </location>
</feature>
<dbReference type="InterPro" id="IPR007410">
    <property type="entry name" value="LpqE-like"/>
</dbReference>
<evidence type="ECO:0000256" key="1">
    <source>
        <dbReference type="SAM" id="SignalP"/>
    </source>
</evidence>
<keyword evidence="1" id="KW-0732">Signal</keyword>
<accession>A0A840A6K3</accession>
<name>A0A840A6K3_9CAUL</name>
<dbReference type="Gene3D" id="2.60.40.1890">
    <property type="entry name" value="PCu(A)C copper chaperone"/>
    <property type="match status" value="1"/>
</dbReference>
<sequence>MRHLAIIAAATAALSLSTAAQAATYRLGTLEVVDPWSRPAAANGNGGGFLTIVNRGAAADTLVAVETAAARKTEVHRTSTAGGVMKMERQDAGVAIPAGKQVAFAPGGYHVMFLGLTKATKLGDKVPATLVFKSGAKLKVEFQVAAGAPGAAGAKAPAADARHHH</sequence>
<feature type="chain" id="PRO_5032407935" description="Copper chaperone PCu(A)C" evidence="1">
    <location>
        <begin position="23"/>
        <end position="165"/>
    </location>
</feature>
<dbReference type="AlphaFoldDB" id="A0A840A6K3"/>
<organism evidence="2 3">
    <name type="scientific">Phenylobacterium haematophilum</name>
    <dbReference type="NCBI Taxonomy" id="98513"/>
    <lineage>
        <taxon>Bacteria</taxon>
        <taxon>Pseudomonadati</taxon>
        <taxon>Pseudomonadota</taxon>
        <taxon>Alphaproteobacteria</taxon>
        <taxon>Caulobacterales</taxon>
        <taxon>Caulobacteraceae</taxon>
        <taxon>Phenylobacterium</taxon>
    </lineage>
</organism>
<proteinExistence type="predicted"/>
<protein>
    <recommendedName>
        <fullName evidence="4">Copper chaperone PCu(A)C</fullName>
    </recommendedName>
</protein>
<dbReference type="EMBL" id="JACIDK010000007">
    <property type="protein sequence ID" value="MBB3893111.1"/>
    <property type="molecule type" value="Genomic_DNA"/>
</dbReference>
<evidence type="ECO:0008006" key="4">
    <source>
        <dbReference type="Google" id="ProtNLM"/>
    </source>
</evidence>
<keyword evidence="3" id="KW-1185">Reference proteome</keyword>
<dbReference type="Proteomes" id="UP000530564">
    <property type="component" value="Unassembled WGS sequence"/>
</dbReference>
<dbReference type="SUPFAM" id="SSF110087">
    <property type="entry name" value="DR1885-like metal-binding protein"/>
    <property type="match status" value="1"/>
</dbReference>
<dbReference type="InterPro" id="IPR058248">
    <property type="entry name" value="Lxx211020-like"/>
</dbReference>
<evidence type="ECO:0000313" key="3">
    <source>
        <dbReference type="Proteomes" id="UP000530564"/>
    </source>
</evidence>
<dbReference type="RefSeq" id="WP_183776304.1">
    <property type="nucleotide sequence ID" value="NZ_JACIDK010000007.1"/>
</dbReference>